<gene>
    <name evidence="2" type="ORF">HEP81_02169</name>
</gene>
<feature type="compositionally biased region" description="Basic residues" evidence="1">
    <location>
        <begin position="1"/>
        <end position="12"/>
    </location>
</feature>
<evidence type="ECO:0000256" key="1">
    <source>
        <dbReference type="SAM" id="MobiDB-lite"/>
    </source>
</evidence>
<feature type="compositionally biased region" description="Low complexity" evidence="1">
    <location>
        <begin position="43"/>
        <end position="52"/>
    </location>
</feature>
<sequence>MNSRQRNRRAARLRQSPDWPPSRRRRAAVRTEDTTPATPPTEAPDTSSSETA</sequence>
<accession>A0A7H1PWR5</accession>
<dbReference type="GeneID" id="91461756"/>
<evidence type="ECO:0000313" key="3">
    <source>
        <dbReference type="Proteomes" id="UP000516422"/>
    </source>
</evidence>
<dbReference type="RefSeq" id="WP_157854403.1">
    <property type="nucleotide sequence ID" value="NZ_CP051006.1"/>
</dbReference>
<reference evidence="2 3" key="1">
    <citation type="submission" date="2020-04" db="EMBL/GenBank/DDBJ databases">
        <title>Characterization and engineering of Streptomyces griseofuscus DSM40191 as a potential heterologous host for expression of BGCs.</title>
        <authorList>
            <person name="Gren T."/>
            <person name="Whitford C.M."/>
            <person name="Mohite O.S."/>
            <person name="Joergensen T.S."/>
            <person name="Nielsen J.B."/>
            <person name="Lee S.Y."/>
            <person name="Weber T."/>
        </authorList>
    </citation>
    <scope>NUCLEOTIDE SEQUENCE [LARGE SCALE GENOMIC DNA]</scope>
    <source>
        <strain evidence="2 3">DSM 40191</strain>
    </source>
</reference>
<dbReference type="KEGG" id="sgf:HEP81_02169"/>
<feature type="region of interest" description="Disordered" evidence="1">
    <location>
        <begin position="1"/>
        <end position="52"/>
    </location>
</feature>
<dbReference type="Proteomes" id="UP000516422">
    <property type="component" value="Chromosome"/>
</dbReference>
<organism evidence="2 3">
    <name type="scientific">Streptomyces griseofuscus</name>
    <dbReference type="NCBI Taxonomy" id="146922"/>
    <lineage>
        <taxon>Bacteria</taxon>
        <taxon>Bacillati</taxon>
        <taxon>Actinomycetota</taxon>
        <taxon>Actinomycetes</taxon>
        <taxon>Kitasatosporales</taxon>
        <taxon>Streptomycetaceae</taxon>
        <taxon>Streptomyces</taxon>
    </lineage>
</organism>
<protein>
    <submittedName>
        <fullName evidence="2">Uncharacterized protein</fullName>
    </submittedName>
</protein>
<evidence type="ECO:0000313" key="2">
    <source>
        <dbReference type="EMBL" id="QNT92495.1"/>
    </source>
</evidence>
<name>A0A7H1PWR5_9ACTN</name>
<dbReference type="EMBL" id="CP051006">
    <property type="protein sequence ID" value="QNT92495.1"/>
    <property type="molecule type" value="Genomic_DNA"/>
</dbReference>
<proteinExistence type="predicted"/>
<dbReference type="AlphaFoldDB" id="A0A7H1PWR5"/>